<dbReference type="EMBL" id="JBHTLK010000289">
    <property type="protein sequence ID" value="MFD1151874.1"/>
    <property type="molecule type" value="Genomic_DNA"/>
</dbReference>
<dbReference type="RefSeq" id="WP_380729268.1">
    <property type="nucleotide sequence ID" value="NZ_JBHTLK010000289.1"/>
</dbReference>
<proteinExistence type="predicted"/>
<evidence type="ECO:0000313" key="3">
    <source>
        <dbReference type="Proteomes" id="UP001597168"/>
    </source>
</evidence>
<evidence type="ECO:0008006" key="4">
    <source>
        <dbReference type="Google" id="ProtNLM"/>
    </source>
</evidence>
<keyword evidence="3" id="KW-1185">Reference proteome</keyword>
<dbReference type="Proteomes" id="UP001597168">
    <property type="component" value="Unassembled WGS sequence"/>
</dbReference>
<gene>
    <name evidence="2" type="ORF">ACFQ3T_32455</name>
</gene>
<comment type="caution">
    <text evidence="2">The sequence shown here is derived from an EMBL/GenBank/DDBJ whole genome shotgun (WGS) entry which is preliminary data.</text>
</comment>
<sequence length="174" mass="19031">MPTVDTWLHEVLPLLRRFQETFEARHGHPPGDNRVEPRTAGRTGDHDLPPQLGEFYEQVDAVWLEDLHHGYFVHPLDHVVDAEATGLPTRVPEVSAGRFVTFGSTGGGDLYAVSCFGGPVYRLPAARVVDNVYTSAGLPPSMVAEDFSAFLGLITAELRRALAPRQPPPRPDGA</sequence>
<accession>A0ABW3R4L2</accession>
<organism evidence="2 3">
    <name type="scientific">Saccharothrix hoggarensis</name>
    <dbReference type="NCBI Taxonomy" id="913853"/>
    <lineage>
        <taxon>Bacteria</taxon>
        <taxon>Bacillati</taxon>
        <taxon>Actinomycetota</taxon>
        <taxon>Actinomycetes</taxon>
        <taxon>Pseudonocardiales</taxon>
        <taxon>Pseudonocardiaceae</taxon>
        <taxon>Saccharothrix</taxon>
    </lineage>
</organism>
<name>A0ABW3R4L2_9PSEU</name>
<feature type="region of interest" description="Disordered" evidence="1">
    <location>
        <begin position="22"/>
        <end position="50"/>
    </location>
</feature>
<protein>
    <recommendedName>
        <fullName evidence="4">SMI1/KNR4 family protein</fullName>
    </recommendedName>
</protein>
<feature type="compositionally biased region" description="Basic and acidic residues" evidence="1">
    <location>
        <begin position="22"/>
        <end position="48"/>
    </location>
</feature>
<evidence type="ECO:0000256" key="1">
    <source>
        <dbReference type="SAM" id="MobiDB-lite"/>
    </source>
</evidence>
<reference evidence="3" key="1">
    <citation type="journal article" date="2019" name="Int. J. Syst. Evol. Microbiol.">
        <title>The Global Catalogue of Microorganisms (GCM) 10K type strain sequencing project: providing services to taxonomists for standard genome sequencing and annotation.</title>
        <authorList>
            <consortium name="The Broad Institute Genomics Platform"/>
            <consortium name="The Broad Institute Genome Sequencing Center for Infectious Disease"/>
            <person name="Wu L."/>
            <person name="Ma J."/>
        </authorList>
    </citation>
    <scope>NUCLEOTIDE SEQUENCE [LARGE SCALE GENOMIC DNA]</scope>
    <source>
        <strain evidence="3">CCUG 60214</strain>
    </source>
</reference>
<evidence type="ECO:0000313" key="2">
    <source>
        <dbReference type="EMBL" id="MFD1151874.1"/>
    </source>
</evidence>